<dbReference type="EMBL" id="MK327938">
    <property type="protein sequence ID" value="QBO63921.1"/>
    <property type="molecule type" value="Genomic_DNA"/>
</dbReference>
<protein>
    <submittedName>
        <fullName evidence="2">Uncharacterized protein</fullName>
    </submittedName>
</protein>
<reference evidence="2 3" key="1">
    <citation type="submission" date="2018-12" db="EMBL/GenBank/DDBJ databases">
        <title>Still something new to discover - new insights into E. coli phage diversity and taxonomy.</title>
        <authorList>
            <person name="Korf I.H.E."/>
            <person name="Adriaennsens E."/>
            <person name="Dreiseikelmann B."/>
            <person name="Kropinski A."/>
            <person name="Nimtz M."/>
            <person name="Meier-Kolthoff J.P."/>
            <person name="Rohde M."/>
            <person name="van Raaij M."/>
            <person name="Wittmann J."/>
        </authorList>
    </citation>
    <scope>NUCLEOTIDE SEQUENCE [LARGE SCALE GENOMIC DNA]</scope>
</reference>
<proteinExistence type="predicted"/>
<dbReference type="Proteomes" id="UP000294673">
    <property type="component" value="Segment"/>
</dbReference>
<keyword evidence="3" id="KW-1185">Reference proteome</keyword>
<accession>A0A482GDR2</accession>
<evidence type="ECO:0000313" key="3">
    <source>
        <dbReference type="Proteomes" id="UP000294673"/>
    </source>
</evidence>
<organismHost>
    <name type="scientific">Escherichia coli</name>
    <dbReference type="NCBI Taxonomy" id="562"/>
</organismHost>
<feature type="transmembrane region" description="Helical" evidence="1">
    <location>
        <begin position="18"/>
        <end position="37"/>
    </location>
</feature>
<evidence type="ECO:0000256" key="1">
    <source>
        <dbReference type="SAM" id="Phobius"/>
    </source>
</evidence>
<gene>
    <name evidence="2" type="ORF">Goslar_00128</name>
</gene>
<keyword evidence="1" id="KW-1133">Transmembrane helix</keyword>
<keyword evidence="1" id="KW-0812">Transmembrane</keyword>
<sequence>MVNNEEYTEIKSWVAKALLAYSAVGILFAVIGMVGMLR</sequence>
<keyword evidence="1" id="KW-0472">Membrane</keyword>
<organism evidence="2 3">
    <name type="scientific">Escherichia phage vB_EcoM_Goslar</name>
    <dbReference type="NCBI Taxonomy" id="2502409"/>
    <lineage>
        <taxon>Viruses</taxon>
        <taxon>Duplodnaviria</taxon>
        <taxon>Heunggongvirae</taxon>
        <taxon>Uroviricota</taxon>
        <taxon>Caudoviricetes</taxon>
        <taxon>Chimalliviridae</taxon>
        <taxon>Goslarvirus</taxon>
        <taxon>Goslarvirus goslar</taxon>
    </lineage>
</organism>
<evidence type="ECO:0000313" key="2">
    <source>
        <dbReference type="EMBL" id="QBO63921.1"/>
    </source>
</evidence>
<name>A0A482GDR2_BPGOS</name>